<organism evidence="1 2">
    <name type="scientific">Photorhabdus tasmaniensis</name>
    <dbReference type="NCBI Taxonomy" id="1004159"/>
    <lineage>
        <taxon>Bacteria</taxon>
        <taxon>Pseudomonadati</taxon>
        <taxon>Pseudomonadota</taxon>
        <taxon>Gammaproteobacteria</taxon>
        <taxon>Enterobacterales</taxon>
        <taxon>Morganellaceae</taxon>
        <taxon>Photorhabdus</taxon>
    </lineage>
</organism>
<comment type="caution">
    <text evidence="1">The sequence shown here is derived from an EMBL/GenBank/DDBJ whole genome shotgun (WGS) entry which is preliminary data.</text>
</comment>
<name>A0ABX0GHQ4_9GAMM</name>
<gene>
    <name evidence="1" type="ORF">C5471_11695</name>
</gene>
<dbReference type="Proteomes" id="UP000697802">
    <property type="component" value="Unassembled WGS sequence"/>
</dbReference>
<protein>
    <recommendedName>
        <fullName evidence="3">Transposase DDE domain-containing protein</fullName>
    </recommendedName>
</protein>
<dbReference type="EMBL" id="PUJU01000021">
    <property type="protein sequence ID" value="NHB88336.1"/>
    <property type="molecule type" value="Genomic_DNA"/>
</dbReference>
<evidence type="ECO:0000313" key="2">
    <source>
        <dbReference type="Proteomes" id="UP000697802"/>
    </source>
</evidence>
<evidence type="ECO:0000313" key="1">
    <source>
        <dbReference type="EMBL" id="NHB88336.1"/>
    </source>
</evidence>
<sequence length="63" mass="7484">MVLIAYKLRIPHTLNLKPLENTLQHIIFIGFSLRQLQRIFEEIFHGPIQMLFYFRPGMINNSA</sequence>
<accession>A0ABX0GHQ4</accession>
<evidence type="ECO:0008006" key="3">
    <source>
        <dbReference type="Google" id="ProtNLM"/>
    </source>
</evidence>
<keyword evidence="2" id="KW-1185">Reference proteome</keyword>
<proteinExistence type="predicted"/>
<reference evidence="1 2" key="1">
    <citation type="submission" date="2018-02" db="EMBL/GenBank/DDBJ databases">
        <authorList>
            <person name="Machado R.A."/>
        </authorList>
    </citation>
    <scope>NUCLEOTIDE SEQUENCE [LARGE SCALE GENOMIC DNA]</scope>
    <source>
        <strain evidence="1 2">T327</strain>
    </source>
</reference>